<organism evidence="10 11">
    <name type="scientific">Zosterops borbonicus</name>
    <dbReference type="NCBI Taxonomy" id="364589"/>
    <lineage>
        <taxon>Eukaryota</taxon>
        <taxon>Metazoa</taxon>
        <taxon>Chordata</taxon>
        <taxon>Craniata</taxon>
        <taxon>Vertebrata</taxon>
        <taxon>Euteleostomi</taxon>
        <taxon>Archelosauria</taxon>
        <taxon>Archosauria</taxon>
        <taxon>Dinosauria</taxon>
        <taxon>Saurischia</taxon>
        <taxon>Theropoda</taxon>
        <taxon>Coelurosauria</taxon>
        <taxon>Aves</taxon>
        <taxon>Neognathae</taxon>
        <taxon>Neoaves</taxon>
        <taxon>Telluraves</taxon>
        <taxon>Australaves</taxon>
        <taxon>Passeriformes</taxon>
        <taxon>Sylvioidea</taxon>
        <taxon>Zosteropidae</taxon>
        <taxon>Zosterops</taxon>
    </lineage>
</organism>
<feature type="transmembrane region" description="Helical" evidence="7">
    <location>
        <begin position="328"/>
        <end position="348"/>
    </location>
</feature>
<keyword evidence="11" id="KW-1185">Reference proteome</keyword>
<dbReference type="InterPro" id="IPR050598">
    <property type="entry name" value="AminoAcid_Transporter"/>
</dbReference>
<dbReference type="Gene3D" id="3.30.720.50">
    <property type="match status" value="1"/>
</dbReference>
<dbReference type="InterPro" id="IPR012317">
    <property type="entry name" value="Poly(ADP-ribose)pol_cat_dom"/>
</dbReference>
<evidence type="ECO:0000313" key="11">
    <source>
        <dbReference type="Proteomes" id="UP000796761"/>
    </source>
</evidence>
<comment type="caution">
    <text evidence="10">The sequence shown here is derived from an EMBL/GenBank/DDBJ whole genome shotgun (WGS) entry which is preliminary data.</text>
</comment>
<feature type="transmembrane region" description="Helical" evidence="7">
    <location>
        <begin position="284"/>
        <end position="308"/>
    </location>
</feature>
<gene>
    <name evidence="10" type="ORF">HGM15179_014352</name>
</gene>
<dbReference type="FunFam" id="1.20.1740.10:FF:000057">
    <property type="entry name" value="Cystine/glutamate transporter"/>
    <property type="match status" value="1"/>
</dbReference>
<evidence type="ECO:0000256" key="8">
    <source>
        <dbReference type="SAM" id="SignalP"/>
    </source>
</evidence>
<dbReference type="GO" id="GO:0015179">
    <property type="term" value="F:L-amino acid transmembrane transporter activity"/>
    <property type="evidence" value="ECO:0007669"/>
    <property type="project" value="TreeGrafter"/>
</dbReference>
<keyword evidence="6" id="KW-0808">Transferase</keyword>
<feature type="transmembrane region" description="Helical" evidence="7">
    <location>
        <begin position="467"/>
        <end position="485"/>
    </location>
</feature>
<evidence type="ECO:0000256" key="6">
    <source>
        <dbReference type="RuleBase" id="RU362114"/>
    </source>
</evidence>
<sequence>MLQGFGCESSLALARLLLLDQVSLEDTWETVAPECGAFPSDWKKAMGKDKKEEAIFLRKKITLLRAFSLLIGSMVGSGIFISPKGVLENSGSVGFSLVVWFSCGLLSVFGALCYAELGTRITKSGGHYIYILETLGPLPSFLFLWAEFFAIRPANSAVVSLAFGRYMLEPFFAPCAAPVPAVKLVSLLAYYTVLALNSWSVTWSARLQMALSVIKLLALALIIVPGMVLLAQGHTENFQDAFDRQSLVLDKLPLAFYAGMFAYSGWFQTSFVREELVKPERNIPLAVIVSVITVIVGYMLTNVSYYTVLGRQDVLASPAVAVSFVQRAFKSLISVVPVLVALSCFGTMNGGIFTFSRTLFVASREGQWPPLFSMIHIRRHTPLPAVMLMFPLVTAMVCVGDIYHLLNFFSFSRWLFIGLATLGLIVHRHRHPELHSPFKVPLFVPVSFTIICLFTVAMSFYSDPVSISIGCTMVLSGFPVYYLVIHRQMSDRCRNLFCAVSRVECRAETLLHPDHVTATVTSAILENEYQADKNGVIVFRAGSQQYKLDFADMVQTNVLFQTQRSVIRLPKQSEGGQEGSQNTTLSHPVYPPQWDQTALPDIGFKLVQLSYDSQEYRKIKSLFEKTMKNYCINQLQRIQNPTLWDIFQWQKEKMKKLHQSKGVNERLLFHGTSPSHVSAICEQNFDWRLCGTHGTMYGKGSYFARDASYSHEYCSSRSGRYSMFVAQVLIGDFVQGNPEYCRPPPRAKNSNRLYDSCVDDPTDPSIFVIFEKQQVYPAYILEYSVETSCVVL</sequence>
<proteinExistence type="inferred from homology"/>
<feature type="transmembrane region" description="Helical" evidence="7">
    <location>
        <begin position="213"/>
        <end position="234"/>
    </location>
</feature>
<dbReference type="InterPro" id="IPR002293">
    <property type="entry name" value="AA/rel_permease1"/>
</dbReference>
<evidence type="ECO:0000256" key="1">
    <source>
        <dbReference type="ARBA" id="ARBA00004141"/>
    </source>
</evidence>
<dbReference type="OrthoDB" id="10062876at2759"/>
<dbReference type="Proteomes" id="UP000796761">
    <property type="component" value="Unassembled WGS sequence"/>
</dbReference>
<feature type="chain" id="PRO_5035425414" description="Poly [ADP-ribose] polymerase" evidence="8">
    <location>
        <begin position="25"/>
        <end position="792"/>
    </location>
</feature>
<feature type="transmembrane region" description="Helical" evidence="7">
    <location>
        <begin position="63"/>
        <end position="81"/>
    </location>
</feature>
<feature type="transmembrane region" description="Helical" evidence="7">
    <location>
        <begin position="127"/>
        <end position="151"/>
    </location>
</feature>
<feature type="transmembrane region" description="Helical" evidence="7">
    <location>
        <begin position="171"/>
        <end position="193"/>
    </location>
</feature>
<keyword evidence="8" id="KW-0732">Signal</keyword>
<keyword evidence="2 7" id="KW-0812">Transmembrane</keyword>
<feature type="signal peptide" evidence="8">
    <location>
        <begin position="1"/>
        <end position="24"/>
    </location>
</feature>
<dbReference type="InterPro" id="IPR004170">
    <property type="entry name" value="WWE_dom"/>
</dbReference>
<dbReference type="EC" id="2.4.2.-" evidence="6"/>
<evidence type="ECO:0000256" key="7">
    <source>
        <dbReference type="SAM" id="Phobius"/>
    </source>
</evidence>
<dbReference type="SUPFAM" id="SSF117839">
    <property type="entry name" value="WWE domain"/>
    <property type="match status" value="1"/>
</dbReference>
<feature type="transmembrane region" description="Helical" evidence="7">
    <location>
        <begin position="411"/>
        <end position="428"/>
    </location>
</feature>
<evidence type="ECO:0000256" key="5">
    <source>
        <dbReference type="ARBA" id="ARBA00024347"/>
    </source>
</evidence>
<dbReference type="Gene3D" id="3.90.228.10">
    <property type="match status" value="1"/>
</dbReference>
<keyword evidence="4 7" id="KW-0472">Membrane</keyword>
<dbReference type="GO" id="GO:0016020">
    <property type="term" value="C:membrane"/>
    <property type="evidence" value="ECO:0007669"/>
    <property type="project" value="UniProtKB-SubCell"/>
</dbReference>
<feature type="transmembrane region" description="Helical" evidence="7">
    <location>
        <begin position="440"/>
        <end position="461"/>
    </location>
</feature>
<evidence type="ECO:0000256" key="4">
    <source>
        <dbReference type="ARBA" id="ARBA00023136"/>
    </source>
</evidence>
<evidence type="ECO:0000256" key="3">
    <source>
        <dbReference type="ARBA" id="ARBA00022989"/>
    </source>
</evidence>
<dbReference type="PANTHER" id="PTHR11785:SF533">
    <property type="entry name" value="CYSTINE_GLUTAMATE TRANSPORTER"/>
    <property type="match status" value="1"/>
</dbReference>
<feature type="transmembrane region" description="Helical" evidence="7">
    <location>
        <begin position="93"/>
        <end position="115"/>
    </location>
</feature>
<accession>A0A8K1G6P2</accession>
<dbReference type="Pfam" id="PF00644">
    <property type="entry name" value="PARP"/>
    <property type="match status" value="1"/>
</dbReference>
<dbReference type="EMBL" id="SWJQ01000568">
    <property type="protein sequence ID" value="TRZ12762.1"/>
    <property type="molecule type" value="Genomic_DNA"/>
</dbReference>
<dbReference type="Gene3D" id="1.20.1740.10">
    <property type="entry name" value="Amino acid/polyamine transporter I"/>
    <property type="match status" value="1"/>
</dbReference>
<keyword evidence="6" id="KW-0328">Glycosyltransferase</keyword>
<evidence type="ECO:0000259" key="9">
    <source>
        <dbReference type="PROSITE" id="PS51059"/>
    </source>
</evidence>
<evidence type="ECO:0000256" key="2">
    <source>
        <dbReference type="ARBA" id="ARBA00022692"/>
    </source>
</evidence>
<dbReference type="PROSITE" id="PS51059">
    <property type="entry name" value="PARP_CATALYTIC"/>
    <property type="match status" value="1"/>
</dbReference>
<keyword evidence="6" id="KW-0520">NAD</keyword>
<dbReference type="AlphaFoldDB" id="A0A8K1G6P2"/>
<comment type="similarity">
    <text evidence="5">Belongs to the ARTD/PARP family.</text>
</comment>
<comment type="subcellular location">
    <subcellularLocation>
        <location evidence="1">Membrane</location>
        <topology evidence="1">Multi-pass membrane protein</topology>
    </subcellularLocation>
</comment>
<dbReference type="SUPFAM" id="SSF56399">
    <property type="entry name" value="ADP-ribosylation"/>
    <property type="match status" value="1"/>
</dbReference>
<dbReference type="InterPro" id="IPR037197">
    <property type="entry name" value="WWE_dom_sf"/>
</dbReference>
<evidence type="ECO:0000313" key="10">
    <source>
        <dbReference type="EMBL" id="TRZ12762.1"/>
    </source>
</evidence>
<dbReference type="Pfam" id="PF13520">
    <property type="entry name" value="AA_permease_2"/>
    <property type="match status" value="1"/>
</dbReference>
<reference evidence="10" key="1">
    <citation type="submission" date="2019-04" db="EMBL/GenBank/DDBJ databases">
        <title>Genome assembly of Zosterops borbonicus 15179.</title>
        <authorList>
            <person name="Leroy T."/>
            <person name="Anselmetti Y."/>
            <person name="Tilak M.-K."/>
            <person name="Nabholz B."/>
        </authorList>
    </citation>
    <scope>NUCLEOTIDE SEQUENCE</scope>
    <source>
        <strain evidence="10">HGM_15179</strain>
        <tissue evidence="10">Muscle</tissue>
    </source>
</reference>
<dbReference type="PANTHER" id="PTHR11785">
    <property type="entry name" value="AMINO ACID TRANSPORTER"/>
    <property type="match status" value="1"/>
</dbReference>
<name>A0A8K1G6P2_9PASS</name>
<keyword evidence="3 7" id="KW-1133">Transmembrane helix</keyword>
<feature type="transmembrane region" description="Helical" evidence="7">
    <location>
        <begin position="383"/>
        <end position="405"/>
    </location>
</feature>
<dbReference type="GO" id="GO:0003950">
    <property type="term" value="F:NAD+ poly-ADP-ribosyltransferase activity"/>
    <property type="evidence" value="ECO:0007669"/>
    <property type="project" value="UniProtKB-UniRule"/>
</dbReference>
<feature type="transmembrane region" description="Helical" evidence="7">
    <location>
        <begin position="254"/>
        <end position="272"/>
    </location>
</feature>
<feature type="domain" description="PARP catalytic" evidence="9">
    <location>
        <begin position="590"/>
        <end position="792"/>
    </location>
</feature>
<dbReference type="CDD" id="cd01439">
    <property type="entry name" value="TCCD_inducible_PARP_like"/>
    <property type="match status" value="1"/>
</dbReference>
<protein>
    <recommendedName>
        <fullName evidence="6">Poly [ADP-ribose] polymerase</fullName>
        <shortName evidence="6">PARP</shortName>
        <ecNumber evidence="6">2.4.2.-</ecNumber>
    </recommendedName>
</protein>
<dbReference type="Pfam" id="PF02825">
    <property type="entry name" value="WWE"/>
    <property type="match status" value="1"/>
</dbReference>